<organism evidence="8">
    <name type="scientific">Chaetomium thermophilum (strain DSM 1495 / CBS 144.50 / IMI 039719)</name>
    <name type="common">Thermochaetoides thermophila</name>
    <dbReference type="NCBI Taxonomy" id="759272"/>
    <lineage>
        <taxon>Eukaryota</taxon>
        <taxon>Fungi</taxon>
        <taxon>Dikarya</taxon>
        <taxon>Ascomycota</taxon>
        <taxon>Pezizomycotina</taxon>
        <taxon>Sordariomycetes</taxon>
        <taxon>Sordariomycetidae</taxon>
        <taxon>Sordariales</taxon>
        <taxon>Chaetomiaceae</taxon>
        <taxon>Thermochaetoides</taxon>
    </lineage>
</organism>
<name>G0RZ20_CHATD</name>
<dbReference type="PIRSF" id="PIRSF029764">
    <property type="entry name" value="RSM25"/>
    <property type="match status" value="1"/>
</dbReference>
<keyword evidence="5 6" id="KW-0687">Ribonucleoprotein</keyword>
<comment type="subcellular location">
    <subcellularLocation>
        <location evidence="1 6">Mitochondrion</location>
    </subcellularLocation>
</comment>
<evidence type="ECO:0000256" key="4">
    <source>
        <dbReference type="ARBA" id="ARBA00023128"/>
    </source>
</evidence>
<dbReference type="KEGG" id="cthr:CTHT_0001410"/>
<dbReference type="EMBL" id="GL988032">
    <property type="protein sequence ID" value="EGS23448.1"/>
    <property type="molecule type" value="Genomic_DNA"/>
</dbReference>
<dbReference type="InterPro" id="IPR059242">
    <property type="entry name" value="mS23_dom"/>
</dbReference>
<gene>
    <name evidence="7" type="ORF">CTHT_0001410</name>
</gene>
<evidence type="ECO:0000256" key="2">
    <source>
        <dbReference type="ARBA" id="ARBA00009864"/>
    </source>
</evidence>
<dbReference type="RefSeq" id="XP_006690690.1">
    <property type="nucleotide sequence ID" value="XM_006690627.1"/>
</dbReference>
<dbReference type="GeneID" id="18254179"/>
<dbReference type="OrthoDB" id="5542239at2759"/>
<accession>G0RZ20</accession>
<evidence type="ECO:0000256" key="6">
    <source>
        <dbReference type="PIRNR" id="PIRNR029764"/>
    </source>
</evidence>
<dbReference type="HOGENOM" id="CLU_081350_0_0_1"/>
<evidence type="ECO:0000256" key="5">
    <source>
        <dbReference type="ARBA" id="ARBA00023274"/>
    </source>
</evidence>
<dbReference type="AlphaFoldDB" id="G0RZ20"/>
<keyword evidence="4 6" id="KW-0496">Mitochondrion</keyword>
<dbReference type="PANTHER" id="PTHR37799:SF1">
    <property type="entry name" value="SMALL RIBOSOMAL SUBUNIT PROTEIN MS23"/>
    <property type="match status" value="1"/>
</dbReference>
<protein>
    <recommendedName>
        <fullName evidence="6">37S ribosomal protein S25, mitochondrial</fullName>
    </recommendedName>
</protein>
<evidence type="ECO:0000313" key="8">
    <source>
        <dbReference type="Proteomes" id="UP000008066"/>
    </source>
</evidence>
<evidence type="ECO:0000313" key="7">
    <source>
        <dbReference type="EMBL" id="EGS23448.1"/>
    </source>
</evidence>
<reference evidence="7 8" key="1">
    <citation type="journal article" date="2011" name="Cell">
        <title>Insight into structure and assembly of the nuclear pore complex by utilizing the genome of a eukaryotic thermophile.</title>
        <authorList>
            <person name="Amlacher S."/>
            <person name="Sarges P."/>
            <person name="Flemming D."/>
            <person name="van Noort V."/>
            <person name="Kunze R."/>
            <person name="Devos D.P."/>
            <person name="Arumugam M."/>
            <person name="Bork P."/>
            <person name="Hurt E."/>
        </authorList>
    </citation>
    <scope>NUCLEOTIDE SEQUENCE [LARGE SCALE GENOMIC DNA]</scope>
    <source>
        <strain evidence="8">DSM 1495 / CBS 144.50 / IMI 039719</strain>
    </source>
</reference>
<keyword evidence="8" id="KW-1185">Reference proteome</keyword>
<proteinExistence type="inferred from homology"/>
<evidence type="ECO:0000256" key="3">
    <source>
        <dbReference type="ARBA" id="ARBA00022980"/>
    </source>
</evidence>
<dbReference type="Pfam" id="PF13741">
    <property type="entry name" value="MRP-S25"/>
    <property type="match status" value="1"/>
</dbReference>
<dbReference type="eggNOG" id="ENOG502RZQQ">
    <property type="taxonomic scope" value="Eukaryota"/>
</dbReference>
<dbReference type="GO" id="GO:0003735">
    <property type="term" value="F:structural constituent of ribosome"/>
    <property type="evidence" value="ECO:0007669"/>
    <property type="project" value="UniProtKB-UniRule"/>
</dbReference>
<dbReference type="STRING" id="759272.G0RZ20"/>
<comment type="similarity">
    <text evidence="2">Belongs to the mitochondrion-specific ribosomal protein mS23 family.</text>
</comment>
<sequence length="237" mass="27630">MVRGRQFVAARVYDTVQALTANPKYVPPPWLQALTHIPPSEILTRPYPIQHTDPSRRDRGKRKIPGLYRPTKIVHPEDSLRAQFYRDHPWELARPKLLLELDGQDARYRDWSKGLRQPGMALSGECVVQYQLWLMENKGLSRRKAYDIARKEFYKLRQQEEIEKRVAVEEARYYGAYFGKSDLQVGMELEDAAYEEWKKWATAEIERIELERMAAYTEVIDTTGESGAALDEDVEAN</sequence>
<dbReference type="PANTHER" id="PTHR37799">
    <property type="entry name" value="37S RIBOSOMAL PROTEIN S25, MITOCHONDRIAL"/>
    <property type="match status" value="1"/>
</dbReference>
<dbReference type="CDD" id="cd23701">
    <property type="entry name" value="At1g26750"/>
    <property type="match status" value="1"/>
</dbReference>
<dbReference type="InterPro" id="IPR016939">
    <property type="entry name" value="Ribosomal_mS23_fun"/>
</dbReference>
<comment type="subunit">
    <text evidence="6">Component of the mitochondrial small ribosomal subunit.</text>
</comment>
<dbReference type="GO" id="GO:0005763">
    <property type="term" value="C:mitochondrial small ribosomal subunit"/>
    <property type="evidence" value="ECO:0007669"/>
    <property type="project" value="UniProtKB-UniRule"/>
</dbReference>
<evidence type="ECO:0000256" key="1">
    <source>
        <dbReference type="ARBA" id="ARBA00004173"/>
    </source>
</evidence>
<dbReference type="Proteomes" id="UP000008066">
    <property type="component" value="Unassembled WGS sequence"/>
</dbReference>
<dbReference type="OMA" id="ENWKIWA"/>
<keyword evidence="3 6" id="KW-0689">Ribosomal protein</keyword>